<keyword evidence="3" id="KW-0732">Signal</keyword>
<dbReference type="EMBL" id="HBGF01042319">
    <property type="protein sequence ID" value="CAD9142308.1"/>
    <property type="molecule type" value="Transcribed_RNA"/>
</dbReference>
<feature type="chain" id="PRO_5031134879" description="Membrane-associated protein" evidence="3">
    <location>
        <begin position="26"/>
        <end position="246"/>
    </location>
</feature>
<organism evidence="4">
    <name type="scientific">Neobodo designis</name>
    <name type="common">Flagellated protozoan</name>
    <name type="synonym">Bodo designis</name>
    <dbReference type="NCBI Taxonomy" id="312471"/>
    <lineage>
        <taxon>Eukaryota</taxon>
        <taxon>Discoba</taxon>
        <taxon>Euglenozoa</taxon>
        <taxon>Kinetoplastea</taxon>
        <taxon>Metakinetoplastina</taxon>
        <taxon>Neobodonida</taxon>
        <taxon>Neobodo</taxon>
    </lineage>
</organism>
<proteinExistence type="predicted"/>
<evidence type="ECO:0000313" key="4">
    <source>
        <dbReference type="EMBL" id="CAD9142308.1"/>
    </source>
</evidence>
<feature type="transmembrane region" description="Helical" evidence="2">
    <location>
        <begin position="197"/>
        <end position="222"/>
    </location>
</feature>
<evidence type="ECO:0000256" key="1">
    <source>
        <dbReference type="SAM" id="MobiDB-lite"/>
    </source>
</evidence>
<keyword evidence="2" id="KW-0812">Transmembrane</keyword>
<feature type="compositionally biased region" description="Polar residues" evidence="1">
    <location>
        <begin position="170"/>
        <end position="181"/>
    </location>
</feature>
<feature type="signal peptide" evidence="3">
    <location>
        <begin position="1"/>
        <end position="25"/>
    </location>
</feature>
<feature type="compositionally biased region" description="Polar residues" evidence="1">
    <location>
        <begin position="147"/>
        <end position="162"/>
    </location>
</feature>
<keyword evidence="2" id="KW-0472">Membrane</keyword>
<feature type="region of interest" description="Disordered" evidence="1">
    <location>
        <begin position="133"/>
        <end position="187"/>
    </location>
</feature>
<dbReference type="AlphaFoldDB" id="A0A7S1QLF4"/>
<gene>
    <name evidence="4" type="ORF">NDES1114_LOCUS28340</name>
</gene>
<evidence type="ECO:0000256" key="3">
    <source>
        <dbReference type="SAM" id="SignalP"/>
    </source>
</evidence>
<evidence type="ECO:0000256" key="2">
    <source>
        <dbReference type="SAM" id="Phobius"/>
    </source>
</evidence>
<name>A0A7S1QLF4_NEODS</name>
<keyword evidence="2" id="KW-1133">Transmembrane helix</keyword>
<sequence>MRATVAVAALVIAVAAAFGIAAVDAQQVVASTGMTPTNASAFSLATVQRDFPGNVAAAMGLAPSRVTLVSAASSGASSYNVTLSFVGTVSNSSMALATEYFTLAMVIREGSSGYNAYLAKYGIETVEVSSIATTTTTAPTPPPATTNASGNHTGNFTTNPESTAPAFTPAPTQVNPDNGNHTYDHVGGDGDDNNGTIYAIIFGIIGVLIVVALVTFCIKHFAKKEKKDTSKRGGGYKYATRNAQHI</sequence>
<accession>A0A7S1QLF4</accession>
<reference evidence="4" key="1">
    <citation type="submission" date="2021-01" db="EMBL/GenBank/DDBJ databases">
        <authorList>
            <person name="Corre E."/>
            <person name="Pelletier E."/>
            <person name="Niang G."/>
            <person name="Scheremetjew M."/>
            <person name="Finn R."/>
            <person name="Kale V."/>
            <person name="Holt S."/>
            <person name="Cochrane G."/>
            <person name="Meng A."/>
            <person name="Brown T."/>
            <person name="Cohen L."/>
        </authorList>
    </citation>
    <scope>NUCLEOTIDE SEQUENCE</scope>
    <source>
        <strain evidence="4">CCAP 1951/1</strain>
    </source>
</reference>
<evidence type="ECO:0008006" key="5">
    <source>
        <dbReference type="Google" id="ProtNLM"/>
    </source>
</evidence>
<protein>
    <recommendedName>
        <fullName evidence="5">Membrane-associated protein</fullName>
    </recommendedName>
</protein>